<comment type="similarity">
    <text evidence="2">Belongs to the helicase family.</text>
</comment>
<feature type="domain" description="DNA helicase Pif1-like 2B" evidence="8">
    <location>
        <begin position="1408"/>
        <end position="1454"/>
    </location>
</feature>
<keyword evidence="1" id="KW-0238">DNA-binding</keyword>
<dbReference type="GO" id="GO:0006281">
    <property type="term" value="P:DNA repair"/>
    <property type="evidence" value="ECO:0007669"/>
    <property type="project" value="UniProtKB-KW"/>
</dbReference>
<proteinExistence type="inferred from homology"/>
<feature type="region of interest" description="Disordered" evidence="3">
    <location>
        <begin position="1"/>
        <end position="33"/>
    </location>
</feature>
<gene>
    <name evidence="9" type="ORF">SSX86_023909</name>
</gene>
<dbReference type="SUPFAM" id="SSF52540">
    <property type="entry name" value="P-loop containing nucleoside triphosphate hydrolases"/>
    <property type="match status" value="2"/>
</dbReference>
<sequence length="2142" mass="239744">MPVNPGQRKHIRVSVGDNATSSSVPSVGDNTSSSPVPLSLRTFVVRIPTVVASNVNVVSPMPRTRRRVTVQPVVGGNNNVKVQPAVGGNTNVASSSASSLPHAVSPPASTSSLICKSNNRPWRLMNPYTDPAAPSSPFVAPSSATGSPDVIMVPPVLRKRKRVTTPNAQPCASSSSCPTPSYAVDDYVDLGYCDQVCEFCCAYFWYAERLTSTASSKRPEYSICCRGGAVKIKYPINPSEGVRALFQDHSFIENVRAYNSMFAMTSFGAEIDNSVNDGRGPPVFKVGGQVSHWLGSLCPAADKAPSFLQLYIYDTANEVSNRLSHFSPQKKRQLLPSVVNTLIEILNGCNSLVRLFRTARDICASTDAPEFVVRLFHSAGVHPYQPPTEGTLGAIVYDNDSTAKEFDIIIRTKDGCRQRVIHLHPSYMSLQYPLLFPFGETGWSKDLKKQSPPAKDNKRVSMNMYYSYQIHKRAGVYTHLLNGGRLFQQYLVDAYISIERNRLVYFAENQGDLRMDVLRGVEDAISRGDTEGSKIGKRIILPSSFTGGPRYMYKHYQDALAICRVHGNPQYFITFTCNANWPEIRREMQKKSRLTSQDCPQVIARVFQMKVDAFIAFLKEESPFGAVIADLYTIEFQKRGLPHCHTLLWVAEPFRIRDAHHIDDYISAEIPDKESEPVLHRLVAETMIHGPCGMLNSGSTCMQNGTCSKNFPKAYESASRIDDKGRAFYRRRKDTPTVEKGGATVDSGYVVPYNKRLLLRFHAHINVEHCGWSMMIKYLFKYISKGPDRVRYSVTSKPDTATSSSSGSIEVIDEIQNFIDGRFICPHEASWRILNFPIHHRDPAVQVLCVHLPGQQSITFRDRNSLRDVVGNPMSRKITLTKWLLNNISHPEGRHLRYVDYLKVYRWDSSRKRWIKRATKKKPSIGRLVYVHPSSGELFYLRMLLNHKTRCTSFNDIKTISGVFHETYRTTCESLGLIGDDTEWALTFEEATLWGTPRELRFLFAQMLLFCEIANPVVLWNEHWNAMSDDIVNHVSKQTNVDPKCIPENDIQQQILYELEKILNTSSSYSTLANYGLPMPQGDLLRLINNRLLMEERCYDRAQLGIQHDQCRASMHPRQLAVYEMVMEAHEHKKQILLFIYGHGGTGKTFLWTTIISAIRSSGQIVLAVAGSGIASLLLPSGRTAHSRFQIPIHVTDETVCNIKKDSPLAGLLRETSLIIWDEAPMTDRKCFECLDRTMQDILDKKGIPFGGKSILLGGDFRQTLPIKRRGGKSKVIASSLPKCRERLHSTFLTLATGCWDGKVGTVSATATVDAKDIEIPEEHLIRCDSDPLLQLIQFIYDKPTLAAPTAMNLSDKAIVCPRNLTANEINTRVLNMAPGDISTYLSTDSLTPRANDGGNSEMLYPVEYLNSLNFSGLPSHCLELKVNTPVILLRNINQTCGLCNGTRLIVTQLLARVIEATIITGTSIGHRVYILRITFLYDEKELPFIFRRRQYPLRICYAMTINKSQGQSLSKIGVYLPEPVFGHGQILMGDQNGIPQITAGEAPIEIQVRVLNKWKPYKEGDIYSYLLVDRLSNGIQATFNLDEEADMDSLITVGKCYVLNRYACKYALTVLKAAPHPASIKLSKHDSITELEDDGTLPHYFFDFYPFDQLSFRKGVHKILTDIIGKVEDVERVETNADNSLVRLTLRDMSDKQVTVALWKEIAATIDVDSLTSTDNPVIAAIGGLKVVPYKGHQLQSCSGTRVCINPDIELAKEMSIRFRGTPTPDKIRFTPKISERNRLTLSALYDQDPIKLAKERFTCETTITKLTKNRNWFFASCEQCNSTLSKQLEGYTCSEHGQEYLKYTFCVNCTIEDSEGLADVTLFEGAMAAIVGVSCADMVKVQGHSNAMKIPDPVNAIIGVKKVFQLKKSEKSFKNTFQFTVNKVFNVSDGLSSSSTVAASPSTIAALIQKENRMATVRMQKETCSLSSVHGAYLLSKYTITVPPKFDKASPHPCALRIQGNVIAYSLGLKEDIPLRCFPVTVSLWDLIYKELDIRRFTETDREVIVVATALRVVTQEGAVRLQCTGGTQVFIDPGSAARSDMARYFRVARSGHPLRKLSVRHVSEIYPVPGLPITLILDLYTETDDTLMVQSINIL</sequence>
<dbReference type="PANTHER" id="PTHR10492">
    <property type="match status" value="1"/>
</dbReference>
<evidence type="ECO:0000259" key="8">
    <source>
        <dbReference type="Pfam" id="PF21530"/>
    </source>
</evidence>
<dbReference type="InterPro" id="IPR049163">
    <property type="entry name" value="Pif1-like_2B_dom"/>
</dbReference>
<protein>
    <recommendedName>
        <fullName evidence="2">ATP-dependent DNA helicase</fullName>
        <ecNumber evidence="2">5.6.2.3</ecNumber>
    </recommendedName>
</protein>
<dbReference type="PANTHER" id="PTHR10492:SF96">
    <property type="entry name" value="ATP-DEPENDENT DNA HELICASE"/>
    <property type="match status" value="1"/>
</dbReference>
<evidence type="ECO:0000259" key="7">
    <source>
        <dbReference type="Pfam" id="PF16900"/>
    </source>
</evidence>
<dbReference type="GO" id="GO:0003677">
    <property type="term" value="F:DNA binding"/>
    <property type="evidence" value="ECO:0007669"/>
    <property type="project" value="UniProtKB-KW"/>
</dbReference>
<keyword evidence="2" id="KW-0067">ATP-binding</keyword>
<accession>A0AAP0GQ50</accession>
<dbReference type="Pfam" id="PF16900">
    <property type="entry name" value="REPA_OB_2"/>
    <property type="match status" value="1"/>
</dbReference>
<feature type="compositionally biased region" description="Polar residues" evidence="3">
    <location>
        <begin position="17"/>
        <end position="33"/>
    </location>
</feature>
<dbReference type="Pfam" id="PF21530">
    <property type="entry name" value="Pif1_2B_dom"/>
    <property type="match status" value="1"/>
</dbReference>
<dbReference type="InterPro" id="IPR013955">
    <property type="entry name" value="Rep_factor-A_C"/>
</dbReference>
<reference evidence="9 10" key="1">
    <citation type="submission" date="2024-04" db="EMBL/GenBank/DDBJ databases">
        <title>The reference genome of an endangered Asteraceae, Deinandra increscens subsp. villosa, native to the Central Coast of California.</title>
        <authorList>
            <person name="Guilliams M."/>
            <person name="Hasenstab-Lehman K."/>
            <person name="Meyer R."/>
            <person name="Mcevoy S."/>
        </authorList>
    </citation>
    <scope>NUCLEOTIDE SEQUENCE [LARGE SCALE GENOMIC DNA]</scope>
    <source>
        <tissue evidence="9">Leaf</tissue>
    </source>
</reference>
<evidence type="ECO:0000259" key="5">
    <source>
        <dbReference type="Pfam" id="PF08646"/>
    </source>
</evidence>
<comment type="caution">
    <text evidence="9">The sequence shown here is derived from an EMBL/GenBank/DDBJ whole genome shotgun (WGS) entry which is preliminary data.</text>
</comment>
<evidence type="ECO:0000259" key="4">
    <source>
        <dbReference type="Pfam" id="PF05970"/>
    </source>
</evidence>
<feature type="domain" description="DNA helicase Pif1-like DEAD-box helicase" evidence="4">
    <location>
        <begin position="1118"/>
        <end position="1287"/>
    </location>
</feature>
<feature type="domain" description="Helitron helicase-like" evidence="6">
    <location>
        <begin position="465"/>
        <end position="648"/>
    </location>
</feature>
<dbReference type="GO" id="GO:0000723">
    <property type="term" value="P:telomere maintenance"/>
    <property type="evidence" value="ECO:0007669"/>
    <property type="project" value="InterPro"/>
</dbReference>
<dbReference type="InterPro" id="IPR012340">
    <property type="entry name" value="NA-bd_OB-fold"/>
</dbReference>
<dbReference type="InterPro" id="IPR027417">
    <property type="entry name" value="P-loop_NTPase"/>
</dbReference>
<dbReference type="SUPFAM" id="SSF50249">
    <property type="entry name" value="Nucleic acid-binding proteins"/>
    <property type="match status" value="2"/>
</dbReference>
<dbReference type="GO" id="GO:0016787">
    <property type="term" value="F:hydrolase activity"/>
    <property type="evidence" value="ECO:0007669"/>
    <property type="project" value="UniProtKB-KW"/>
</dbReference>
<feature type="domain" description="Replication protein A OB" evidence="7">
    <location>
        <begin position="1667"/>
        <end position="1751"/>
    </location>
</feature>
<dbReference type="Pfam" id="PF05970">
    <property type="entry name" value="PIF1"/>
    <property type="match status" value="1"/>
</dbReference>
<dbReference type="Gene3D" id="2.40.50.140">
    <property type="entry name" value="Nucleic acid-binding proteins"/>
    <property type="match status" value="3"/>
</dbReference>
<keyword evidence="10" id="KW-1185">Reference proteome</keyword>
<comment type="cofactor">
    <cofactor evidence="2">
        <name>Mg(2+)</name>
        <dbReference type="ChEBI" id="CHEBI:18420"/>
    </cofactor>
</comment>
<dbReference type="Gene3D" id="3.40.50.300">
    <property type="entry name" value="P-loop containing nucleotide triphosphate hydrolases"/>
    <property type="match status" value="1"/>
</dbReference>
<dbReference type="EMBL" id="JBCNJP010000024">
    <property type="protein sequence ID" value="KAK9056547.1"/>
    <property type="molecule type" value="Genomic_DNA"/>
</dbReference>
<evidence type="ECO:0000313" key="10">
    <source>
        <dbReference type="Proteomes" id="UP001408789"/>
    </source>
</evidence>
<dbReference type="GO" id="GO:0006310">
    <property type="term" value="P:DNA recombination"/>
    <property type="evidence" value="ECO:0007669"/>
    <property type="project" value="UniProtKB-KW"/>
</dbReference>
<evidence type="ECO:0000259" key="6">
    <source>
        <dbReference type="Pfam" id="PF14214"/>
    </source>
</evidence>
<dbReference type="Pfam" id="PF14214">
    <property type="entry name" value="Helitron_like_N"/>
    <property type="match status" value="1"/>
</dbReference>
<dbReference type="InterPro" id="IPR031657">
    <property type="entry name" value="REPA_OB_2"/>
</dbReference>
<dbReference type="EC" id="5.6.2.3" evidence="2"/>
<dbReference type="Proteomes" id="UP001408789">
    <property type="component" value="Unassembled WGS sequence"/>
</dbReference>
<dbReference type="Pfam" id="PF08646">
    <property type="entry name" value="Rep_fac-A_C"/>
    <property type="match status" value="1"/>
</dbReference>
<dbReference type="GO" id="GO:0043139">
    <property type="term" value="F:5'-3' DNA helicase activity"/>
    <property type="evidence" value="ECO:0007669"/>
    <property type="project" value="UniProtKB-EC"/>
</dbReference>
<keyword evidence="2" id="KW-0234">DNA repair</keyword>
<dbReference type="InterPro" id="IPR025476">
    <property type="entry name" value="Helitron_helicase-like"/>
</dbReference>
<keyword evidence="2" id="KW-0347">Helicase</keyword>
<organism evidence="9 10">
    <name type="scientific">Deinandra increscens subsp. villosa</name>
    <dbReference type="NCBI Taxonomy" id="3103831"/>
    <lineage>
        <taxon>Eukaryota</taxon>
        <taxon>Viridiplantae</taxon>
        <taxon>Streptophyta</taxon>
        <taxon>Embryophyta</taxon>
        <taxon>Tracheophyta</taxon>
        <taxon>Spermatophyta</taxon>
        <taxon>Magnoliopsida</taxon>
        <taxon>eudicotyledons</taxon>
        <taxon>Gunneridae</taxon>
        <taxon>Pentapetalae</taxon>
        <taxon>asterids</taxon>
        <taxon>campanulids</taxon>
        <taxon>Asterales</taxon>
        <taxon>Asteraceae</taxon>
        <taxon>Asteroideae</taxon>
        <taxon>Heliantheae alliance</taxon>
        <taxon>Madieae</taxon>
        <taxon>Madiinae</taxon>
        <taxon>Deinandra</taxon>
    </lineage>
</organism>
<keyword evidence="2" id="KW-0547">Nucleotide-binding</keyword>
<evidence type="ECO:0000256" key="3">
    <source>
        <dbReference type="SAM" id="MobiDB-lite"/>
    </source>
</evidence>
<keyword evidence="2" id="KW-0378">Hydrolase</keyword>
<dbReference type="InterPro" id="IPR010285">
    <property type="entry name" value="DNA_helicase_pif1-like_DEAD"/>
</dbReference>
<evidence type="ECO:0000256" key="1">
    <source>
        <dbReference type="ARBA" id="ARBA00023125"/>
    </source>
</evidence>
<keyword evidence="2" id="KW-0233">DNA recombination</keyword>
<evidence type="ECO:0000313" key="9">
    <source>
        <dbReference type="EMBL" id="KAK9056547.1"/>
    </source>
</evidence>
<evidence type="ECO:0000256" key="2">
    <source>
        <dbReference type="RuleBase" id="RU363044"/>
    </source>
</evidence>
<keyword evidence="2" id="KW-0227">DNA damage</keyword>
<comment type="catalytic activity">
    <reaction evidence="2">
        <text>ATP + H2O = ADP + phosphate + H(+)</text>
        <dbReference type="Rhea" id="RHEA:13065"/>
        <dbReference type="ChEBI" id="CHEBI:15377"/>
        <dbReference type="ChEBI" id="CHEBI:15378"/>
        <dbReference type="ChEBI" id="CHEBI:30616"/>
        <dbReference type="ChEBI" id="CHEBI:43474"/>
        <dbReference type="ChEBI" id="CHEBI:456216"/>
        <dbReference type="EC" id="5.6.2.3"/>
    </reaction>
</comment>
<dbReference type="GO" id="GO:0005524">
    <property type="term" value="F:ATP binding"/>
    <property type="evidence" value="ECO:0007669"/>
    <property type="project" value="UniProtKB-KW"/>
</dbReference>
<name>A0AAP0GQ50_9ASTR</name>
<feature type="domain" description="Replication factor A C-terminal" evidence="5">
    <location>
        <begin position="1803"/>
        <end position="1926"/>
    </location>
</feature>